<feature type="transmembrane region" description="Helical" evidence="6">
    <location>
        <begin position="231"/>
        <end position="253"/>
    </location>
</feature>
<organism evidence="7 8">
    <name type="scientific">Tepidibacter hydrothermalis</name>
    <dbReference type="NCBI Taxonomy" id="3036126"/>
    <lineage>
        <taxon>Bacteria</taxon>
        <taxon>Bacillati</taxon>
        <taxon>Bacillota</taxon>
        <taxon>Clostridia</taxon>
        <taxon>Peptostreptococcales</taxon>
        <taxon>Peptostreptococcaceae</taxon>
        <taxon>Tepidibacter</taxon>
    </lineage>
</organism>
<feature type="transmembrane region" description="Helical" evidence="6">
    <location>
        <begin position="186"/>
        <end position="211"/>
    </location>
</feature>
<feature type="transmembrane region" description="Helical" evidence="6">
    <location>
        <begin position="62"/>
        <end position="84"/>
    </location>
</feature>
<keyword evidence="2 6" id="KW-0812">Transmembrane</keyword>
<evidence type="ECO:0000256" key="6">
    <source>
        <dbReference type="SAM" id="Phobius"/>
    </source>
</evidence>
<dbReference type="InterPro" id="IPR000292">
    <property type="entry name" value="For/NO2_transpt"/>
</dbReference>
<evidence type="ECO:0000313" key="8">
    <source>
        <dbReference type="Proteomes" id="UP001222800"/>
    </source>
</evidence>
<evidence type="ECO:0000256" key="5">
    <source>
        <dbReference type="ARBA" id="ARBA00049660"/>
    </source>
</evidence>
<evidence type="ECO:0000256" key="3">
    <source>
        <dbReference type="ARBA" id="ARBA00022989"/>
    </source>
</evidence>
<gene>
    <name evidence="7" type="ORF">P4S50_03610</name>
</gene>
<dbReference type="InterPro" id="IPR024002">
    <property type="entry name" value="For/NO2_transpt_CS"/>
</dbReference>
<dbReference type="Gene3D" id="1.20.1080.10">
    <property type="entry name" value="Glycerol uptake facilitator protein"/>
    <property type="match status" value="1"/>
</dbReference>
<feature type="transmembrane region" description="Helical" evidence="6">
    <location>
        <begin position="105"/>
        <end position="127"/>
    </location>
</feature>
<sequence>MIKENLEKLAAAAQAKTKLLNDNIVKYFILAMMAGIYVGFGIMLIFSIGAPLKAAGSPGLKALMGSSFAIALTLVIFAGSELFTGNNMVMTVGALSKKVTWIDAIKIWIVSYFGNLVGSLLMAWTLVQTGLVAKEPLSNFVLGASAAKMGAPSMELFFRGILCNMLVCLAIWMATKTKEDIAKIAFIFLCLFGFIGSGFEHSIANMTLLGMGLFIPHDPSLVSWAGYMHNLIPVTLGNMLGGAVVIGAMYFYVGTGRGGK</sequence>
<dbReference type="EMBL" id="CP120733">
    <property type="protein sequence ID" value="WFD11176.1"/>
    <property type="molecule type" value="Genomic_DNA"/>
</dbReference>
<dbReference type="PROSITE" id="PS01006">
    <property type="entry name" value="FORMATE_NITRITE_TP_2"/>
    <property type="match status" value="1"/>
</dbReference>
<evidence type="ECO:0000256" key="1">
    <source>
        <dbReference type="ARBA" id="ARBA00004141"/>
    </source>
</evidence>
<dbReference type="PANTHER" id="PTHR30520">
    <property type="entry name" value="FORMATE TRANSPORTER-RELATED"/>
    <property type="match status" value="1"/>
</dbReference>
<dbReference type="InterPro" id="IPR023271">
    <property type="entry name" value="Aquaporin-like"/>
</dbReference>
<dbReference type="Proteomes" id="UP001222800">
    <property type="component" value="Chromosome"/>
</dbReference>
<keyword evidence="4 6" id="KW-0472">Membrane</keyword>
<feature type="transmembrane region" description="Helical" evidence="6">
    <location>
        <begin position="27"/>
        <end position="50"/>
    </location>
</feature>
<evidence type="ECO:0000256" key="4">
    <source>
        <dbReference type="ARBA" id="ARBA00023136"/>
    </source>
</evidence>
<accession>A0ABY8EEH8</accession>
<reference evidence="7 8" key="1">
    <citation type="submission" date="2023-03" db="EMBL/GenBank/DDBJ databases">
        <title>Complete genome sequence of Tepidibacter sp. SWIR-1, isolated from a deep-sea hydrothermal vent.</title>
        <authorList>
            <person name="Li X."/>
        </authorList>
    </citation>
    <scope>NUCLEOTIDE SEQUENCE [LARGE SCALE GENOMIC DNA]</scope>
    <source>
        <strain evidence="7 8">SWIR-1</strain>
    </source>
</reference>
<keyword evidence="3 6" id="KW-1133">Transmembrane helix</keyword>
<name>A0ABY8EEH8_9FIRM</name>
<feature type="transmembrane region" description="Helical" evidence="6">
    <location>
        <begin position="156"/>
        <end position="174"/>
    </location>
</feature>
<evidence type="ECO:0000313" key="7">
    <source>
        <dbReference type="EMBL" id="WFD11176.1"/>
    </source>
</evidence>
<keyword evidence="8" id="KW-1185">Reference proteome</keyword>
<dbReference type="PANTHER" id="PTHR30520:SF8">
    <property type="entry name" value="NITRITE TRANSPORTER NIRC"/>
    <property type="match status" value="1"/>
</dbReference>
<dbReference type="Pfam" id="PF01226">
    <property type="entry name" value="Form_Nir_trans"/>
    <property type="match status" value="1"/>
</dbReference>
<proteinExistence type="inferred from homology"/>
<comment type="subcellular location">
    <subcellularLocation>
        <location evidence="1">Membrane</location>
        <topology evidence="1">Multi-pass membrane protein</topology>
    </subcellularLocation>
</comment>
<comment type="similarity">
    <text evidence="5">Belongs to the FNT transporter (TC 1.A.16) family.</text>
</comment>
<dbReference type="RefSeq" id="WP_277733163.1">
    <property type="nucleotide sequence ID" value="NZ_CP120733.1"/>
</dbReference>
<protein>
    <submittedName>
        <fullName evidence="7">Formate/nitrite transporter family protein</fullName>
    </submittedName>
</protein>
<evidence type="ECO:0000256" key="2">
    <source>
        <dbReference type="ARBA" id="ARBA00022692"/>
    </source>
</evidence>